<gene>
    <name evidence="2" type="ORF">PT974_12358</name>
</gene>
<evidence type="ECO:0000313" key="3">
    <source>
        <dbReference type="Proteomes" id="UP001338125"/>
    </source>
</evidence>
<organism evidence="2 3">
    <name type="scientific">Cladobotryum mycophilum</name>
    <dbReference type="NCBI Taxonomy" id="491253"/>
    <lineage>
        <taxon>Eukaryota</taxon>
        <taxon>Fungi</taxon>
        <taxon>Dikarya</taxon>
        <taxon>Ascomycota</taxon>
        <taxon>Pezizomycotina</taxon>
        <taxon>Sordariomycetes</taxon>
        <taxon>Hypocreomycetidae</taxon>
        <taxon>Hypocreales</taxon>
        <taxon>Hypocreaceae</taxon>
        <taxon>Cladobotryum</taxon>
    </lineage>
</organism>
<dbReference type="Proteomes" id="UP001338125">
    <property type="component" value="Unassembled WGS sequence"/>
</dbReference>
<name>A0ABR0S7S2_9HYPO</name>
<dbReference type="EMBL" id="JAVFKD010000016">
    <property type="protein sequence ID" value="KAK5988218.1"/>
    <property type="molecule type" value="Genomic_DNA"/>
</dbReference>
<accession>A0ABR0S7S2</accession>
<comment type="caution">
    <text evidence="2">The sequence shown here is derived from an EMBL/GenBank/DDBJ whole genome shotgun (WGS) entry which is preliminary data.</text>
</comment>
<evidence type="ECO:0000256" key="1">
    <source>
        <dbReference type="SAM" id="MobiDB-lite"/>
    </source>
</evidence>
<proteinExistence type="predicted"/>
<keyword evidence="3" id="KW-1185">Reference proteome</keyword>
<feature type="compositionally biased region" description="Basic residues" evidence="1">
    <location>
        <begin position="114"/>
        <end position="123"/>
    </location>
</feature>
<reference evidence="2 3" key="1">
    <citation type="submission" date="2024-01" db="EMBL/GenBank/DDBJ databases">
        <title>Complete genome of Cladobotryum mycophilum ATHUM6906.</title>
        <authorList>
            <person name="Christinaki A.C."/>
            <person name="Myridakis A.I."/>
            <person name="Kouvelis V.N."/>
        </authorList>
    </citation>
    <scope>NUCLEOTIDE SEQUENCE [LARGE SCALE GENOMIC DNA]</scope>
    <source>
        <strain evidence="2 3">ATHUM6906</strain>
    </source>
</reference>
<protein>
    <submittedName>
        <fullName evidence="2">Uncharacterized protein</fullName>
    </submittedName>
</protein>
<sequence>MSRRAHPSSHMETALHYWKYTPVGESVVNQCRLIQVNLSFSSLRLIDGFRDLGSISIPAQTGSHTLRDIHRYLQTAAAITYIEEPEKKTGLSEFRLDTWREHAQPTPATNGLHSNRHHPRLRPMRPTALRPRPRVSLEMGETTQRLPAERILGA</sequence>
<evidence type="ECO:0000313" key="2">
    <source>
        <dbReference type="EMBL" id="KAK5988218.1"/>
    </source>
</evidence>
<feature type="region of interest" description="Disordered" evidence="1">
    <location>
        <begin position="104"/>
        <end position="154"/>
    </location>
</feature>